<proteinExistence type="predicted"/>
<accession>A0A9Q3CTK7</accession>
<reference evidence="2" key="1">
    <citation type="submission" date="2021-03" db="EMBL/GenBank/DDBJ databases">
        <title>Draft genome sequence of rust myrtle Austropuccinia psidii MF-1, a brazilian biotype.</title>
        <authorList>
            <person name="Quecine M.C."/>
            <person name="Pachon D.M.R."/>
            <person name="Bonatelli M.L."/>
            <person name="Correr F.H."/>
            <person name="Franceschini L.M."/>
            <person name="Leite T.F."/>
            <person name="Margarido G.R.A."/>
            <person name="Almeida C.A."/>
            <person name="Ferrarezi J.A."/>
            <person name="Labate C.A."/>
        </authorList>
    </citation>
    <scope>NUCLEOTIDE SEQUENCE</scope>
    <source>
        <strain evidence="2">MF-1</strain>
    </source>
</reference>
<protein>
    <submittedName>
        <fullName evidence="2">Uncharacterized protein</fullName>
    </submittedName>
</protein>
<keyword evidence="3" id="KW-1185">Reference proteome</keyword>
<name>A0A9Q3CTK7_9BASI</name>
<dbReference type="Proteomes" id="UP000765509">
    <property type="component" value="Unassembled WGS sequence"/>
</dbReference>
<dbReference type="EMBL" id="AVOT02010161">
    <property type="protein sequence ID" value="MBW0489607.1"/>
    <property type="molecule type" value="Genomic_DNA"/>
</dbReference>
<evidence type="ECO:0000313" key="3">
    <source>
        <dbReference type="Proteomes" id="UP000765509"/>
    </source>
</evidence>
<dbReference type="AlphaFoldDB" id="A0A9Q3CTK7"/>
<evidence type="ECO:0000313" key="2">
    <source>
        <dbReference type="EMBL" id="MBW0489607.1"/>
    </source>
</evidence>
<gene>
    <name evidence="2" type="ORF">O181_029322</name>
</gene>
<feature type="compositionally biased region" description="Low complexity" evidence="1">
    <location>
        <begin position="1"/>
        <end position="34"/>
    </location>
</feature>
<evidence type="ECO:0000256" key="1">
    <source>
        <dbReference type="SAM" id="MobiDB-lite"/>
    </source>
</evidence>
<sequence>MSHTYAPAPASAQAPAHAHTTAPTLATAKASTTAPEPPTRGSTYVTCKWPITLDIRPSHALPLCACVTPMHPRYCVVGSTSVTLKMTITLRQSPFMDDLGSHTPLLYIKTS</sequence>
<feature type="region of interest" description="Disordered" evidence="1">
    <location>
        <begin position="1"/>
        <end position="42"/>
    </location>
</feature>
<comment type="caution">
    <text evidence="2">The sequence shown here is derived from an EMBL/GenBank/DDBJ whole genome shotgun (WGS) entry which is preliminary data.</text>
</comment>
<organism evidence="2 3">
    <name type="scientific">Austropuccinia psidii MF-1</name>
    <dbReference type="NCBI Taxonomy" id="1389203"/>
    <lineage>
        <taxon>Eukaryota</taxon>
        <taxon>Fungi</taxon>
        <taxon>Dikarya</taxon>
        <taxon>Basidiomycota</taxon>
        <taxon>Pucciniomycotina</taxon>
        <taxon>Pucciniomycetes</taxon>
        <taxon>Pucciniales</taxon>
        <taxon>Sphaerophragmiaceae</taxon>
        <taxon>Austropuccinia</taxon>
    </lineage>
</organism>